<dbReference type="Bgee" id="FBgn0052106">
    <property type="expression patterns" value="Expressed in mid-late elongation-stage spermatid (Drosophila) in testis and 22 other cell types or tissues"/>
</dbReference>
<feature type="compositionally biased region" description="Basic and acidic residues" evidence="1">
    <location>
        <begin position="724"/>
        <end position="763"/>
    </location>
</feature>
<feature type="compositionally biased region" description="Basic and acidic residues" evidence="1">
    <location>
        <begin position="275"/>
        <end position="285"/>
    </location>
</feature>
<feature type="compositionally biased region" description="Polar residues" evidence="1">
    <location>
        <begin position="1287"/>
        <end position="1299"/>
    </location>
</feature>
<feature type="region of interest" description="Disordered" evidence="1">
    <location>
        <begin position="90"/>
        <end position="118"/>
    </location>
</feature>
<reference evidence="2 4" key="6">
    <citation type="journal article" date="2005" name="PLoS Comput. Biol.">
        <title>Combined evidence annotation of transposable elements in genome sequences.</title>
        <authorList>
            <person name="Quesneville H."/>
            <person name="Bergman C.M."/>
            <person name="Andrieu O."/>
            <person name="Autard D."/>
            <person name="Nouaud D."/>
            <person name="Ashburner M."/>
            <person name="Anxolabehere D."/>
        </authorList>
    </citation>
    <scope>NUCLEOTIDE SEQUENCE [LARGE SCALE GENOMIC DNA]</scope>
    <source>
        <strain evidence="4">Berkeley</strain>
    </source>
</reference>
<name>Q8IQI2_DROME</name>
<feature type="compositionally biased region" description="Polar residues" evidence="1">
    <location>
        <begin position="304"/>
        <end position="329"/>
    </location>
</feature>
<reference evidence="2 4" key="1">
    <citation type="journal article" date="2000" name="Science">
        <title>The genome sequence of Drosophila melanogaster.</title>
        <authorList>
            <person name="Adams M.D."/>
            <person name="Celniker S.E."/>
            <person name="Holt R.A."/>
            <person name="Evans C.A."/>
            <person name="Gocayne J.D."/>
            <person name="Amanatides P.G."/>
            <person name="Scherer S.E."/>
            <person name="Li P.W."/>
            <person name="Hoskins R.A."/>
            <person name="Galle R.F."/>
            <person name="George R.A."/>
            <person name="Lewis S.E."/>
            <person name="Richards S."/>
            <person name="Ashburner M."/>
            <person name="Henderson S.N."/>
            <person name="Sutton G.G."/>
            <person name="Wortman J.R."/>
            <person name="Yandell M.D."/>
            <person name="Zhang Q."/>
            <person name="Chen L.X."/>
            <person name="Brandon R.C."/>
            <person name="Rogers Y.H."/>
            <person name="Blazej R.G."/>
            <person name="Champe M."/>
            <person name="Pfeiffer B.D."/>
            <person name="Wan K.H."/>
            <person name="Doyle C."/>
            <person name="Baxter E.G."/>
            <person name="Helt G."/>
            <person name="Nelson C.R."/>
            <person name="Gabor G.L."/>
            <person name="Abril J.F."/>
            <person name="Agbayani A."/>
            <person name="An H.J."/>
            <person name="Andrews-Pfannkoch C."/>
            <person name="Baldwin D."/>
            <person name="Ballew R.M."/>
            <person name="Basu A."/>
            <person name="Baxendale J."/>
            <person name="Bayraktaroglu L."/>
            <person name="Beasley E.M."/>
            <person name="Beeson K.Y."/>
            <person name="Benos P.V."/>
            <person name="Berman B.P."/>
            <person name="Bhandari D."/>
            <person name="Bolshakov S."/>
            <person name="Borkova D."/>
            <person name="Botchan M.R."/>
            <person name="Bouck J."/>
            <person name="Brokstein P."/>
            <person name="Brottier P."/>
            <person name="Burtis K.C."/>
            <person name="Busam D.A."/>
            <person name="Butler H."/>
            <person name="Cadieu E."/>
            <person name="Center A."/>
            <person name="Chandra I."/>
            <person name="Cherry J.M."/>
            <person name="Cawley S."/>
            <person name="Dahlke C."/>
            <person name="Davenport L.B."/>
            <person name="Davies P."/>
            <person name="de Pablos B."/>
            <person name="Delcher A."/>
            <person name="Deng Z."/>
            <person name="Mays A.D."/>
            <person name="Dew I."/>
            <person name="Dietz S.M."/>
            <person name="Dodson K."/>
            <person name="Doup L.E."/>
            <person name="Downes M."/>
            <person name="Dugan-Rocha S."/>
            <person name="Dunkov B.C."/>
            <person name="Dunn P."/>
            <person name="Durbin K.J."/>
            <person name="Evangelista C.C."/>
            <person name="Ferraz C."/>
            <person name="Ferriera S."/>
            <person name="Fleischmann W."/>
            <person name="Fosler C."/>
            <person name="Gabrielian A.E."/>
            <person name="Garg N.S."/>
            <person name="Gelbart W.M."/>
            <person name="Glasser K."/>
            <person name="Glodek A."/>
            <person name="Gong F."/>
            <person name="Gorrell J.H."/>
            <person name="Gu Z."/>
            <person name="Guan P."/>
            <person name="Harris M."/>
            <person name="Harris N.L."/>
            <person name="Harvey D."/>
            <person name="Heiman T.J."/>
            <person name="Hernandez J.R."/>
            <person name="Houck J."/>
            <person name="Hostin D."/>
            <person name="Houston K.A."/>
            <person name="Howland T.J."/>
            <person name="Wei M.H."/>
            <person name="Ibegwam C."/>
            <person name="Jalali M."/>
            <person name="Kalush F."/>
            <person name="Karpen G.H."/>
            <person name="Ke Z."/>
            <person name="Kennison J.A."/>
            <person name="Ketchum K.A."/>
            <person name="Kimmel B.E."/>
            <person name="Kodira C.D."/>
            <person name="Kraft C."/>
            <person name="Kravitz S."/>
            <person name="Kulp D."/>
            <person name="Lai Z."/>
            <person name="Lasko P."/>
            <person name="Lei Y."/>
            <person name="Levitsky A.A."/>
            <person name="Li J."/>
            <person name="Li Z."/>
            <person name="Liang Y."/>
            <person name="Lin X."/>
            <person name="Liu X."/>
            <person name="Mattei B."/>
            <person name="McIntosh T.C."/>
            <person name="McLeod M.P."/>
            <person name="McPherson D."/>
            <person name="Merkulov G."/>
            <person name="Milshina N.V."/>
            <person name="Mobarry C."/>
            <person name="Morris J."/>
            <person name="Moshrefi A."/>
            <person name="Mount S.M."/>
            <person name="Moy M."/>
            <person name="Murphy B."/>
            <person name="Murphy L."/>
            <person name="Muzny D.M."/>
            <person name="Nelson D.L."/>
            <person name="Nelson D.R."/>
            <person name="Nelson K.A."/>
            <person name="Nixon K."/>
            <person name="Nusskern D.R."/>
            <person name="Pacleb J.M."/>
            <person name="Palazzolo M."/>
            <person name="Pittman G.S."/>
            <person name="Pan S."/>
            <person name="Pollard J."/>
            <person name="Puri V."/>
            <person name="Reese M.G."/>
            <person name="Reinert K."/>
            <person name="Remington K."/>
            <person name="Saunders R.D."/>
            <person name="Scheeler F."/>
            <person name="Shen H."/>
            <person name="Shue B.C."/>
            <person name="Siden-Kiamos I."/>
            <person name="Simpson M."/>
            <person name="Skupski M.P."/>
            <person name="Smith T."/>
            <person name="Spier E."/>
            <person name="Spradling A.C."/>
            <person name="Stapleton M."/>
            <person name="Strong R."/>
            <person name="Sun E."/>
            <person name="Svirskas R."/>
            <person name="Tector C."/>
            <person name="Turner R."/>
            <person name="Venter E."/>
            <person name="Wang A.H."/>
            <person name="Wang X."/>
            <person name="Wang Z.Y."/>
            <person name="Wassarman D.A."/>
            <person name="Weinstock G.M."/>
            <person name="Weissenbach J."/>
            <person name="Williams S.M."/>
            <person name="WoodageT"/>
            <person name="Worley K.C."/>
            <person name="Wu D."/>
            <person name="Yang S."/>
            <person name="Yao Q.A."/>
            <person name="Ye J."/>
            <person name="Yeh R.F."/>
            <person name="Zaveri J.S."/>
            <person name="Zhan M."/>
            <person name="Zhang G."/>
            <person name="Zhao Q."/>
            <person name="Zheng L."/>
            <person name="Zheng X.H."/>
            <person name="Zhong F.N."/>
            <person name="Zhong W."/>
            <person name="Zhou X."/>
            <person name="Zhu S."/>
            <person name="Zhu X."/>
            <person name="Smith H.O."/>
            <person name="Gibbs R.A."/>
            <person name="Myers E.W."/>
            <person name="Rubin G.M."/>
            <person name="Venter J.C."/>
        </authorList>
    </citation>
    <scope>NUCLEOTIDE SEQUENCE [LARGE SCALE GENOMIC DNA]</scope>
    <source>
        <strain evidence="4">Berkeley</strain>
    </source>
</reference>
<feature type="region of interest" description="Disordered" evidence="1">
    <location>
        <begin position="1001"/>
        <end position="1141"/>
    </location>
</feature>
<dbReference type="IntAct" id="Q8IQI2">
    <property type="interactions" value="5"/>
</dbReference>
<reference evidence="2 4" key="7">
    <citation type="journal article" date="2007" name="Science">
        <title>The Release 5.1 annotation of Drosophila melanogaster heterochromatin.</title>
        <authorList>
            <person name="Smith C.D."/>
            <person name="Shu S."/>
            <person name="Mungall C.J."/>
            <person name="Karpen G.H."/>
        </authorList>
    </citation>
    <scope>NUCLEOTIDE SEQUENCE [LARGE SCALE GENOMIC DNA]</scope>
    <source>
        <strain evidence="4">Berkeley</strain>
    </source>
</reference>
<dbReference type="InParanoid" id="Q8IQI2"/>
<evidence type="ECO:0000313" key="2">
    <source>
        <dbReference type="EMBL" id="AAN11856.2"/>
    </source>
</evidence>
<reference evidence="2 4" key="4">
    <citation type="journal article" date="2002" name="Genome Biol.">
        <title>The transposable elements of the Drosophila melanogaster euchromatin: a genomics perspective.</title>
        <authorList>
            <person name="Kaminker J.S."/>
            <person name="Bergman C.M."/>
            <person name="Kronmiller B."/>
            <person name="Carlson J."/>
            <person name="Svirskas R."/>
            <person name="Patel S."/>
            <person name="Frise E."/>
            <person name="Wheeler D.A."/>
            <person name="Lewis S.E."/>
            <person name="Rubin G.M."/>
            <person name="Ashburner M."/>
            <person name="Celniker S.E."/>
        </authorList>
    </citation>
    <scope>NUCLEOTIDE SEQUENCE [LARGE SCALE GENOMIC DNA]</scope>
    <source>
        <strain evidence="4">Berkeley</strain>
    </source>
</reference>
<feature type="region of interest" description="Disordered" evidence="1">
    <location>
        <begin position="189"/>
        <end position="209"/>
    </location>
</feature>
<reference evidence="2 4" key="11">
    <citation type="journal article" date="2015" name="Genome Res.">
        <title>The Release 6 reference sequence of the Drosophila melanogaster genome.</title>
        <authorList>
            <person name="Hoskins R.A."/>
            <person name="Carlson J.W."/>
            <person name="Wan K.H."/>
            <person name="Park S."/>
            <person name="Mendez I."/>
            <person name="Galle S.E."/>
            <person name="Booth B.W."/>
            <person name="Pfeiffer B.D."/>
            <person name="George R.A."/>
            <person name="Svirskas R."/>
            <person name="Krzywinski M."/>
            <person name="Schein J."/>
            <person name="Accardo M.C."/>
            <person name="Damia E."/>
            <person name="Messina G."/>
            <person name="Mendez-Lago M."/>
            <person name="de Pablos B."/>
            <person name="Demakova O.V."/>
            <person name="Andreyeva E.N."/>
            <person name="Boldyreva L.V."/>
            <person name="Marra M."/>
            <person name="Carvalho A.B."/>
            <person name="Dimitri P."/>
            <person name="Villasante A."/>
            <person name="Zhimulev I.F."/>
            <person name="Rubin G.M."/>
            <person name="Karpen G.H."/>
            <person name="Celniker S.E."/>
        </authorList>
    </citation>
    <scope>NUCLEOTIDE SEQUENCE [LARGE SCALE GENOMIC DNA]</scope>
    <source>
        <strain evidence="4">Berkeley</strain>
    </source>
</reference>
<feature type="compositionally biased region" description="Basic and acidic residues" evidence="1">
    <location>
        <begin position="1093"/>
        <end position="1109"/>
    </location>
</feature>
<sequence length="1413" mass="159826">MLGNGYRLGGSVGADLKEGFRKSVKEAHGTPKIGGTSPCKFSKPKGQVPCKDNYTRNLITGKACLNKVGSISKSLTSQGIQKSKADLEQNQKALVKVNPKRRRERKKTPKRSTAGNIEQPLDDDGIWFECNVPFRVNIPFPISMKNLFGSQLFEANSKYQILKAIVPDRKLQKDNKLEYPLSFSMRPALPPSDLQSSNSSTKATTFTRKKGFRRGNKAFPCETSTQTIEEESDPVLICLEQIRNQLAGKTTEGLEKNISRCFAEKSTNVSSIQNERNEAGVENSKHSSPNEPIEPEKDDKSENSKPSNPQDIASLGSFKNSSSRNSLNILPQPKSEANHKEKKSTLSKTQAESNGKSSSVSTESQKMSEEKVEANSIRKDGDLKTPKETENKTHFVCVPKPTLKPYICLCRIPRVVPKFTRVMMPSTVCQPHFVNGCRMPKWQTYRQSNQHYCQCIHAQGNQTRLPSTTAPRKDVIQYEQVKSESCEKPMSMGKRGIMKRSSGQIKGTNQRFGGSTLNKNICFRERISTCSQSTEMEQPTKQCPRYDCDEFYVSSRTDTECDYRSSNSDFRCPKSVKSKSSYKSSDMSFSNSSYTAPSVNPSERECFSEGSKNECPKESSPERNSKISSIEKTSHSSLKFSSKTNKSPQRNKVKQIINKIQDMPRNQTRNKRKQRNKNRMSSGGETFPENSTDCDYEVAEAQTPSTSKNSFSEALKASQNKSAIDIKESNISRKSDHLITERNTRKESSQESEKRNPDQRINLESHQNAAVDPKQTTDQSCNTKREESFRQRSNSAPECWILQFAQGNPTNASEKSHQYSPENCREKHNCPENVLVLKDETCESDSDDYELVRCNDISTEEETVNANCRECKTPDYSINASILNQLRNEESSISPTQSQITFILADDQRPNDLNISQQNEGREKPPMVQVPFRMSSTEELGISQPKQLRKFGLNFTRLNTNQFQMAPATTRHVRLQTQKTKRTKNRNCNSSVGQMNGVFVLASSPSTRTNTAEQSIERRNRNLQNHPGVSDSLSNNPPSSENRRKAPSQTSYPVLRRIQRNDSNNSQGGRFISASSQYPDQHRQDEYLACDRNNSDQSHRDSHQNEDGSHNSAMVGASGYSTDLTWTDPPPNSQLLAPNTSTDVETLETVTLMQPRKLRSCESAGIRNQANINGNTVLIETRTPCNREILLQTCGRPPCNSCPYQYTGLPPSLHQGFTKPPDHMLQPQISVSAPQNVTPFDEGYLIDPRDQWMPTKSPASAPAVQHQFQMKEQCQPDHGSYHHFQESVHTSDPSSSQARNPDYNPQLKENIRMLPDGFYERTVNKYNITRMDSNFQPPEFSLQPNFVHGEQHPTFRHHACPYSNQYHHPQLMMTSVPDPNRRYIPPQNQYPAEMFWPQQNVHLDYYDQSEYQI</sequence>
<evidence type="ECO:0000313" key="4">
    <source>
        <dbReference type="Proteomes" id="UP000000803"/>
    </source>
</evidence>
<feature type="compositionally biased region" description="Polar residues" evidence="1">
    <location>
        <begin position="346"/>
        <end position="365"/>
    </location>
</feature>
<dbReference type="Proteomes" id="UP000000803">
    <property type="component" value="Chromosome 3L"/>
</dbReference>
<dbReference type="GeneID" id="317855"/>
<evidence type="ECO:0000313" key="3">
    <source>
        <dbReference type="FlyBase" id="FBgn0052106"/>
    </source>
</evidence>
<dbReference type="RefSeq" id="NP_729828.2">
    <property type="nucleotide sequence ID" value="NM_168514.2"/>
</dbReference>
<feature type="compositionally biased region" description="Basic and acidic residues" evidence="1">
    <location>
        <begin position="294"/>
        <end position="303"/>
    </location>
</feature>
<reference evidence="2 4" key="3">
    <citation type="journal article" date="2002" name="Genome Biol.">
        <title>Annotation of the Drosophila melanogaster euchromatic genome: a systematic review.</title>
        <authorList>
            <person name="Misra S."/>
            <person name="Crosby M.A."/>
            <person name="Mungall C.J."/>
            <person name="Matthews B.B."/>
            <person name="Campbell K.S."/>
            <person name="Hradecky P."/>
            <person name="Huang Y."/>
            <person name="Kaminker J.S."/>
            <person name="Millburn G.H."/>
            <person name="Prochnik S.E."/>
            <person name="Smith C.D."/>
            <person name="Tupy J.L."/>
            <person name="Whitfied E.J."/>
            <person name="Bayraktaroglu L."/>
            <person name="Berman B.P."/>
            <person name="Bettencourt B.R."/>
            <person name="Celniker S.E."/>
            <person name="de Grey A.D."/>
            <person name="Drysdale R.A."/>
            <person name="Harris N.L."/>
            <person name="Richter J."/>
            <person name="Russo S."/>
            <person name="Schroeder A.J."/>
            <person name="Shu S.Q."/>
            <person name="Stapleton M."/>
            <person name="Yamada C."/>
            <person name="Ashburner M."/>
            <person name="Gelbart W.M."/>
            <person name="Rubin G.M."/>
            <person name="Lewis S.E."/>
        </authorList>
    </citation>
    <scope>GENOME REANNOTATION</scope>
    <source>
        <strain evidence="4">Berkeley</strain>
    </source>
</reference>
<feature type="compositionally biased region" description="Polar residues" evidence="1">
    <location>
        <begin position="1061"/>
        <end position="1079"/>
    </location>
</feature>
<feature type="compositionally biased region" description="Basic residues" evidence="1">
    <location>
        <begin position="98"/>
        <end position="110"/>
    </location>
</feature>
<feature type="compositionally biased region" description="Polar residues" evidence="1">
    <location>
        <begin position="1003"/>
        <end position="1014"/>
    </location>
</feature>
<dbReference type="BioGRID-ORCS" id="317855">
    <property type="hits" value="0 hits in 1 CRISPR screen"/>
</dbReference>
<feature type="region of interest" description="Disordered" evidence="1">
    <location>
        <begin position="560"/>
        <end position="794"/>
    </location>
</feature>
<dbReference type="OrthoDB" id="7872381at2759"/>
<dbReference type="VEuPathDB" id="VectorBase:FBgn0052106"/>
<feature type="compositionally biased region" description="Polar residues" evidence="1">
    <location>
        <begin position="680"/>
        <end position="691"/>
    </location>
</feature>
<reference evidence="2 4" key="10">
    <citation type="journal article" date="2015" name="G3 (Bethesda)">
        <title>Gene Model Annotations for Drosophila melanogaster: The Rule-Benders.</title>
        <authorList>
            <consortium name="FlyBase Consortium"/>
            <person name="Crosby M.A."/>
            <person name="Gramates L.S."/>
            <person name="Dos Santos G."/>
            <person name="Matthews B.B."/>
            <person name="St Pierre S.E."/>
            <person name="Zhou P."/>
            <person name="Schroeder A.J."/>
            <person name="Falls K."/>
            <person name="Emmert D.B."/>
            <person name="Russo S.M."/>
            <person name="Gelbart W.M."/>
            <person name="null"/>
        </authorList>
    </citation>
    <scope>NUCLEOTIDE SEQUENCE [LARGE SCALE GENOMIC DNA]</scope>
    <source>
        <strain evidence="4">Berkeley</strain>
    </source>
</reference>
<dbReference type="HOGENOM" id="CLU_006128_0_0_1"/>
<feature type="compositionally biased region" description="Polar residues" evidence="1">
    <location>
        <begin position="702"/>
        <end position="722"/>
    </location>
</feature>
<feature type="compositionally biased region" description="Basic residues" evidence="1">
    <location>
        <begin position="668"/>
        <end position="678"/>
    </location>
</feature>
<feature type="compositionally biased region" description="Basic and acidic residues" evidence="1">
    <location>
        <begin position="366"/>
        <end position="388"/>
    </location>
</feature>
<organism evidence="2 4">
    <name type="scientific">Drosophila melanogaster</name>
    <name type="common">Fruit fly</name>
    <dbReference type="NCBI Taxonomy" id="7227"/>
    <lineage>
        <taxon>Eukaryota</taxon>
        <taxon>Metazoa</taxon>
        <taxon>Ecdysozoa</taxon>
        <taxon>Arthropoda</taxon>
        <taxon>Hexapoda</taxon>
        <taxon>Insecta</taxon>
        <taxon>Pterygota</taxon>
        <taxon>Neoptera</taxon>
        <taxon>Endopterygota</taxon>
        <taxon>Diptera</taxon>
        <taxon>Brachycera</taxon>
        <taxon>Muscomorpha</taxon>
        <taxon>Ephydroidea</taxon>
        <taxon>Drosophilidae</taxon>
        <taxon>Drosophila</taxon>
        <taxon>Sophophora</taxon>
    </lineage>
</organism>
<protein>
    <submittedName>
        <fullName evidence="2">Uncharacterized protein, isoform E</fullName>
    </submittedName>
</protein>
<dbReference type="EMBL" id="AE014296">
    <property type="protein sequence ID" value="AAN11856.2"/>
    <property type="molecule type" value="Genomic_DNA"/>
</dbReference>
<dbReference type="GlyGen" id="Q8IQI2">
    <property type="glycosylation" value="1 site"/>
</dbReference>
<feature type="compositionally biased region" description="Polar residues" evidence="1">
    <location>
        <begin position="626"/>
        <end position="650"/>
    </location>
</feature>
<feature type="compositionally biased region" description="Polar residues" evidence="1">
    <location>
        <begin position="193"/>
        <end position="206"/>
    </location>
</feature>
<reference evidence="2 4" key="5">
    <citation type="journal article" date="2002" name="Genome Biol.">
        <title>Heterochromatic sequences in a Drosophila whole-genome shotgun assembly.</title>
        <authorList>
            <person name="Hoskins R.A."/>
            <person name="Smith C.D."/>
            <person name="Carlson J.W."/>
            <person name="Carvalho A.B."/>
            <person name="Halpern A."/>
            <person name="Kaminker J.S."/>
            <person name="Kennedy C."/>
            <person name="Mungall C.J."/>
            <person name="Sullivan B.A."/>
            <person name="Sutton G.G."/>
            <person name="Yasuhara J.C."/>
            <person name="Wakimoto B.T."/>
            <person name="Myers E.W."/>
            <person name="Celniker S.E."/>
            <person name="Rubin G.M."/>
            <person name="Karpen G.H."/>
        </authorList>
    </citation>
    <scope>NUCLEOTIDE SEQUENCE [LARGE SCALE GENOMIC DNA]</scope>
    <source>
        <strain evidence="4">Berkeley</strain>
    </source>
</reference>
<dbReference type="AGR" id="FB:FBgn0052106"/>
<dbReference type="STRING" id="7227.FBpp0300322"/>
<keyword evidence="4" id="KW-1185">Reference proteome</keyword>
<feature type="compositionally biased region" description="Basic and acidic residues" evidence="1">
    <location>
        <begin position="602"/>
        <end position="625"/>
    </location>
</feature>
<dbReference type="UCSC" id="CG32106-RA">
    <property type="organism name" value="d. melanogaster"/>
</dbReference>
<evidence type="ECO:0000256" key="1">
    <source>
        <dbReference type="SAM" id="MobiDB-lite"/>
    </source>
</evidence>
<feature type="region of interest" description="Disordered" evidence="1">
    <location>
        <begin position="266"/>
        <end position="388"/>
    </location>
</feature>
<feature type="compositionally biased region" description="Polar residues" evidence="1">
    <location>
        <begin position="1022"/>
        <end position="1040"/>
    </location>
</feature>
<accession>Q8IQI2</accession>
<feature type="region of interest" description="Disordered" evidence="1">
    <location>
        <begin position="27"/>
        <end position="46"/>
    </location>
</feature>
<gene>
    <name evidence="2" type="primary">mlncRNA69E2</name>
    <name evidence="2" type="synonym">BcDNA:GH24302</name>
    <name evidence="2" type="synonym">Dmel\CG32106</name>
    <name evidence="2" type="synonym">FBgn0052106</name>
    <name evidence="2 3" type="ORF">CG32106</name>
    <name evidence="2" type="ORF">Dmel_CG32106</name>
</gene>
<dbReference type="AlphaFoldDB" id="Q8IQI2"/>
<dbReference type="OMA" id="QSAPECW"/>
<feature type="compositionally biased region" description="Polar residues" evidence="1">
    <location>
        <begin position="764"/>
        <end position="782"/>
    </location>
</feature>
<reference evidence="2 4" key="2">
    <citation type="journal article" date="2002" name="Genome Biol.">
        <title>Finishing a whole-genome shotgun: release 3 of the Drosophila melanogaster euchromatic genome sequence.</title>
        <authorList>
            <person name="Celniker S.E."/>
            <person name="Wheeler D.A."/>
            <person name="Kronmiller B."/>
            <person name="Carlson J.W."/>
            <person name="Halpern A."/>
            <person name="Patel S."/>
            <person name="Adams M."/>
            <person name="Champe M."/>
            <person name="Dugan S.P."/>
            <person name="Frise E."/>
            <person name="Hodgson A."/>
            <person name="George R.A."/>
            <person name="Hoskins R.A."/>
            <person name="Laverty T."/>
            <person name="Muzny D.M."/>
            <person name="Nelson C.R."/>
            <person name="Pacleb J.M."/>
            <person name="Park S."/>
            <person name="Pfeiffer B.D."/>
            <person name="Richards S."/>
            <person name="Sodergren E.J."/>
            <person name="Svirskas R."/>
            <person name="Tabor P.E."/>
            <person name="Wan K."/>
            <person name="Stapleton M."/>
            <person name="Sutton G.G."/>
            <person name="Venter C."/>
            <person name="Weinstock G."/>
            <person name="Scherer S.E."/>
            <person name="Myers E.W."/>
            <person name="Gibbs R.A."/>
            <person name="Rubin G.M."/>
        </authorList>
    </citation>
    <scope>NUCLEOTIDE SEQUENCE [LARGE SCALE GENOMIC DNA]</scope>
    <source>
        <strain evidence="4">Berkeley</strain>
    </source>
</reference>
<reference evidence="2 4" key="9">
    <citation type="journal article" date="2015" name="G3 (Bethesda)">
        <title>Gene Model Annotations for Drosophila melanogaster: Impact of High-Throughput Data.</title>
        <authorList>
            <consortium name="FlyBase Consortium"/>
            <person name="Matthews B.B."/>
            <person name="Dos Santos G."/>
            <person name="Crosby M.A."/>
            <person name="Emmert D.B."/>
            <person name="St Pierre S.E."/>
            <person name="Gramates L.S."/>
            <person name="Zhou P."/>
            <person name="Schroeder A.J."/>
            <person name="Falls K."/>
            <person name="Strelets V."/>
            <person name="Russo S.M."/>
            <person name="Gelbart W.M."/>
            <person name="null"/>
        </authorList>
    </citation>
    <scope>NUCLEOTIDE SEQUENCE [LARGE SCALE GENOMIC DNA]</scope>
    <source>
        <strain evidence="4">Berkeley</strain>
    </source>
</reference>
<dbReference type="PaxDb" id="7227-FBpp0300322"/>
<feature type="region of interest" description="Disordered" evidence="1">
    <location>
        <begin position="1254"/>
        <end position="1304"/>
    </location>
</feature>
<dbReference type="PhylomeDB" id="Q8IQI2"/>
<proteinExistence type="predicted"/>
<feature type="compositionally biased region" description="Low complexity" evidence="1">
    <location>
        <begin position="578"/>
        <end position="593"/>
    </location>
</feature>
<reference evidence="2 4" key="8">
    <citation type="journal article" date="2007" name="Science">
        <title>Sequence finishing and mapping of Drosophila melanogaster heterochromatin.</title>
        <authorList>
            <person name="Hoskins R.A."/>
            <person name="Carlson J.W."/>
            <person name="Kennedy C."/>
            <person name="Acevedo D."/>
            <person name="Evans-Holm M."/>
            <person name="Frise E."/>
            <person name="Wan K.H."/>
            <person name="Park S."/>
            <person name="Mendez-Lago M."/>
            <person name="Rossi F."/>
            <person name="Villasante A."/>
            <person name="Dimitri P."/>
            <person name="Karpen G.H."/>
            <person name="Celniker S.E."/>
        </authorList>
    </citation>
    <scope>NUCLEOTIDE SEQUENCE [LARGE SCALE GENOMIC DNA]</scope>
    <source>
        <strain evidence="4">Berkeley</strain>
    </source>
</reference>
<dbReference type="ExpressionAtlas" id="Q8IQI2">
    <property type="expression patterns" value="baseline and differential"/>
</dbReference>
<dbReference type="FlyBase" id="FBgn0052106">
    <property type="gene designation" value="CG32106"/>
</dbReference>